<accession>A0A645ABZ7</accession>
<dbReference type="Pfam" id="PF00890">
    <property type="entry name" value="FAD_binding_2"/>
    <property type="match status" value="1"/>
</dbReference>
<dbReference type="GO" id="GO:0005886">
    <property type="term" value="C:plasma membrane"/>
    <property type="evidence" value="ECO:0007669"/>
    <property type="project" value="TreeGrafter"/>
</dbReference>
<dbReference type="GO" id="GO:0009055">
    <property type="term" value="F:electron transfer activity"/>
    <property type="evidence" value="ECO:0007669"/>
    <property type="project" value="TreeGrafter"/>
</dbReference>
<evidence type="ECO:0000256" key="1">
    <source>
        <dbReference type="ARBA" id="ARBA00022630"/>
    </source>
</evidence>
<evidence type="ECO:0000313" key="4">
    <source>
        <dbReference type="EMBL" id="MPM50228.1"/>
    </source>
</evidence>
<comment type="caution">
    <text evidence="4">The sequence shown here is derived from an EMBL/GenBank/DDBJ whole genome shotgun (WGS) entry which is preliminary data.</text>
</comment>
<dbReference type="AlphaFoldDB" id="A0A645ABZ7"/>
<dbReference type="PANTHER" id="PTHR11632">
    <property type="entry name" value="SUCCINATE DEHYDROGENASE 2 FLAVOPROTEIN SUBUNIT"/>
    <property type="match status" value="1"/>
</dbReference>
<dbReference type="SUPFAM" id="SSF51905">
    <property type="entry name" value="FAD/NAD(P)-binding domain"/>
    <property type="match status" value="1"/>
</dbReference>
<dbReference type="GO" id="GO:0000104">
    <property type="term" value="F:succinate dehydrogenase activity"/>
    <property type="evidence" value="ECO:0007669"/>
    <property type="project" value="TreeGrafter"/>
</dbReference>
<protein>
    <recommendedName>
        <fullName evidence="3">FAD-dependent oxidoreductase 2 FAD-binding domain-containing protein</fullName>
    </recommendedName>
</protein>
<keyword evidence="2" id="KW-0560">Oxidoreductase</keyword>
<evidence type="ECO:0000256" key="2">
    <source>
        <dbReference type="ARBA" id="ARBA00023002"/>
    </source>
</evidence>
<evidence type="ECO:0000259" key="3">
    <source>
        <dbReference type="Pfam" id="PF00890"/>
    </source>
</evidence>
<name>A0A645ABZ7_9ZZZZ</name>
<dbReference type="Gene3D" id="3.50.50.60">
    <property type="entry name" value="FAD/NAD(P)-binding domain"/>
    <property type="match status" value="1"/>
</dbReference>
<organism evidence="4">
    <name type="scientific">bioreactor metagenome</name>
    <dbReference type="NCBI Taxonomy" id="1076179"/>
    <lineage>
        <taxon>unclassified sequences</taxon>
        <taxon>metagenomes</taxon>
        <taxon>ecological metagenomes</taxon>
    </lineage>
</organism>
<dbReference type="GO" id="GO:0050660">
    <property type="term" value="F:flavin adenine dinucleotide binding"/>
    <property type="evidence" value="ECO:0007669"/>
    <property type="project" value="TreeGrafter"/>
</dbReference>
<keyword evidence="1" id="KW-0285">Flavoprotein</keyword>
<proteinExistence type="predicted"/>
<feature type="domain" description="FAD-dependent oxidoreductase 2 FAD-binding" evidence="3">
    <location>
        <begin position="56"/>
        <end position="183"/>
    </location>
</feature>
<dbReference type="GO" id="GO:0009061">
    <property type="term" value="P:anaerobic respiration"/>
    <property type="evidence" value="ECO:0007669"/>
    <property type="project" value="TreeGrafter"/>
</dbReference>
<dbReference type="InterPro" id="IPR030664">
    <property type="entry name" value="SdhA/FrdA/AprA"/>
</dbReference>
<dbReference type="InterPro" id="IPR036188">
    <property type="entry name" value="FAD/NAD-bd_sf"/>
</dbReference>
<gene>
    <name evidence="4" type="ORF">SDC9_96964</name>
</gene>
<dbReference type="EMBL" id="VSSQ01012874">
    <property type="protein sequence ID" value="MPM50228.1"/>
    <property type="molecule type" value="Genomic_DNA"/>
</dbReference>
<dbReference type="PANTHER" id="PTHR11632:SF53">
    <property type="entry name" value="SUCCINATE DEHYDROGENASE FLAVOPROTEIN SUBUNIT"/>
    <property type="match status" value="1"/>
</dbReference>
<dbReference type="InterPro" id="IPR003953">
    <property type="entry name" value="FAD-dep_OxRdtase_2_FAD-bd"/>
</dbReference>
<reference evidence="4" key="1">
    <citation type="submission" date="2019-08" db="EMBL/GenBank/DDBJ databases">
        <authorList>
            <person name="Kucharzyk K."/>
            <person name="Murdoch R.W."/>
            <person name="Higgins S."/>
            <person name="Loffler F."/>
        </authorList>
    </citation>
    <scope>NUCLEOTIDE SEQUENCE</scope>
</reference>
<sequence length="194" mass="21292">MINKEDETVKVENKITVTDNKIKLDSKIPKGPLAEKWSSYKAHQKLVNPANKRRLDIIVVGTGLAGASAAASLGELGFNVLNFCIQDSPRRAHSIAAQGGINAAKNYQNDGDSVYRLFYDTIKGGDYRAREANVYRLAEVSNNIIDQCVAQGVPFAREYGGLLDNRCFGGAQYRVLFMHAGRPDSNCFLALTVH</sequence>